<accession>N0E1Y7</accession>
<dbReference type="AlphaFoldDB" id="N0E1Y7"/>
<dbReference type="RefSeq" id="WP_010849668.1">
    <property type="nucleotide sequence ID" value="NZ_HF570956.1"/>
</dbReference>
<organism evidence="2 3">
    <name type="scientific">Phycicoccus elongatus Lp2</name>
    <dbReference type="NCBI Taxonomy" id="1193181"/>
    <lineage>
        <taxon>Bacteria</taxon>
        <taxon>Bacillati</taxon>
        <taxon>Actinomycetota</taxon>
        <taxon>Actinomycetes</taxon>
        <taxon>Micrococcales</taxon>
        <taxon>Intrasporangiaceae</taxon>
        <taxon>Phycicoccus</taxon>
    </lineage>
</organism>
<gene>
    <name evidence="2" type="ORF">BN10_320001</name>
</gene>
<dbReference type="OrthoDB" id="5193650at2"/>
<proteinExistence type="predicted"/>
<dbReference type="eggNOG" id="ENOG50337FR">
    <property type="taxonomic scope" value="Bacteria"/>
</dbReference>
<dbReference type="Gene3D" id="1.10.443.10">
    <property type="entry name" value="Intergrase catalytic core"/>
    <property type="match status" value="1"/>
</dbReference>
<dbReference type="InterPro" id="IPR013762">
    <property type="entry name" value="Integrase-like_cat_sf"/>
</dbReference>
<name>N0E1Y7_9MICO</name>
<evidence type="ECO:0000313" key="3">
    <source>
        <dbReference type="Proteomes" id="UP000013167"/>
    </source>
</evidence>
<dbReference type="EMBL" id="CAIZ01000100">
    <property type="protein sequence ID" value="CCH69776.1"/>
    <property type="molecule type" value="Genomic_DNA"/>
</dbReference>
<dbReference type="GO" id="GO:0003677">
    <property type="term" value="F:DNA binding"/>
    <property type="evidence" value="ECO:0007669"/>
    <property type="project" value="InterPro"/>
</dbReference>
<keyword evidence="3" id="KW-1185">Reference proteome</keyword>
<dbReference type="GO" id="GO:0015074">
    <property type="term" value="P:DNA integration"/>
    <property type="evidence" value="ECO:0007669"/>
    <property type="project" value="InterPro"/>
</dbReference>
<dbReference type="Proteomes" id="UP000013167">
    <property type="component" value="Unassembled WGS sequence"/>
</dbReference>
<dbReference type="GO" id="GO:0006310">
    <property type="term" value="P:DNA recombination"/>
    <property type="evidence" value="ECO:0007669"/>
    <property type="project" value="UniProtKB-KW"/>
</dbReference>
<dbReference type="HOGENOM" id="CLU_751897_0_0_11"/>
<reference evidence="2 3" key="1">
    <citation type="journal article" date="2013" name="ISME J.">
        <title>A metabolic model for members of the genus Tetrasphaera involved in enhanced biological phosphorus removal.</title>
        <authorList>
            <person name="Kristiansen R."/>
            <person name="Nguyen H.T.T."/>
            <person name="Saunders A.M."/>
            <person name="Nielsen J.L."/>
            <person name="Wimmer R."/>
            <person name="Le V.Q."/>
            <person name="McIlroy S.J."/>
            <person name="Petrovski S."/>
            <person name="Seviour R.J."/>
            <person name="Calteau A."/>
            <person name="Nielsen K.L."/>
            <person name="Nielsen P.H."/>
        </authorList>
    </citation>
    <scope>NUCLEOTIDE SEQUENCE [LARGE SCALE GENOMIC DNA]</scope>
    <source>
        <strain evidence="2 3">Lp2</strain>
    </source>
</reference>
<dbReference type="SUPFAM" id="SSF56349">
    <property type="entry name" value="DNA breaking-rejoining enzymes"/>
    <property type="match status" value="1"/>
</dbReference>
<protein>
    <submittedName>
        <fullName evidence="2">Uncharacterized protein</fullName>
    </submittedName>
</protein>
<dbReference type="InterPro" id="IPR011010">
    <property type="entry name" value="DNA_brk_join_enz"/>
</dbReference>
<keyword evidence="1" id="KW-0233">DNA recombination</keyword>
<evidence type="ECO:0000313" key="2">
    <source>
        <dbReference type="EMBL" id="CCH69776.1"/>
    </source>
</evidence>
<evidence type="ECO:0000256" key="1">
    <source>
        <dbReference type="ARBA" id="ARBA00023172"/>
    </source>
</evidence>
<comment type="caution">
    <text evidence="2">The sequence shown here is derived from an EMBL/GenBank/DDBJ whole genome shotgun (WGS) entry which is preliminary data.</text>
</comment>
<sequence>MSAPTRIRSTLNTARLRRLTREEFVLKPGLSSPGAIAIAEAVAAVRDAVFGNTLGTNYQPLTQRKYHSDLGMLERFLTASGAVTVADITTGMCSAFLYSEPAGGRHLPAAVDGFAAYGTQTSRKTVLRLFFVFCAHLGLSWEDPSREVKTVGSSSRRWKPLDDEQVAALKRTATLKGRVGRAPALLAVLLAGATVAEAAFVEVRDVRLDERLIFLPGTGRATVPRWVPLDDWQATALGYRLERLRIRHSRDGEAYLSAPVVTDGQPQGKAVEASATGSQNAAKELLARSGLFARDGYTPRSIRAYVAASVYAETRSVNAVAVRLGMAYLPRAAALAGADWRAAWELAPSGPLDERYALPGHLTVERGGDDDGS</sequence>